<keyword evidence="7 10" id="KW-0238">DNA-binding</keyword>
<keyword evidence="9 10" id="KW-0131">Cell cycle</keyword>
<dbReference type="HAMAP" id="MF_01808">
    <property type="entry name" value="Recomb_XerC_XerD"/>
    <property type="match status" value="1"/>
</dbReference>
<dbReference type="InterPro" id="IPR011932">
    <property type="entry name" value="Recomb_XerD"/>
</dbReference>
<dbReference type="InterPro" id="IPR044068">
    <property type="entry name" value="CB"/>
</dbReference>
<evidence type="ECO:0000256" key="7">
    <source>
        <dbReference type="ARBA" id="ARBA00023125"/>
    </source>
</evidence>
<dbReference type="GO" id="GO:0009037">
    <property type="term" value="F:tyrosine-based site-specific recombinase activity"/>
    <property type="evidence" value="ECO:0007669"/>
    <property type="project" value="UniProtKB-UniRule"/>
</dbReference>
<feature type="domain" description="Core-binding (CB)" evidence="12">
    <location>
        <begin position="1"/>
        <end position="85"/>
    </location>
</feature>
<keyword evidence="8 10" id="KW-0233">DNA recombination</keyword>
<dbReference type="InterPro" id="IPR011010">
    <property type="entry name" value="DNA_brk_join_enz"/>
</dbReference>
<keyword evidence="6 10" id="KW-0229">DNA integration</keyword>
<dbReference type="GO" id="GO:0051301">
    <property type="term" value="P:cell division"/>
    <property type="evidence" value="ECO:0007669"/>
    <property type="project" value="UniProtKB-KW"/>
</dbReference>
<dbReference type="InterPro" id="IPR013762">
    <property type="entry name" value="Integrase-like_cat_sf"/>
</dbReference>
<comment type="subcellular location">
    <subcellularLocation>
        <location evidence="1 10">Cytoplasm</location>
    </subcellularLocation>
</comment>
<evidence type="ECO:0000256" key="1">
    <source>
        <dbReference type="ARBA" id="ARBA00004496"/>
    </source>
</evidence>
<evidence type="ECO:0000313" key="14">
    <source>
        <dbReference type="Proteomes" id="UP001142078"/>
    </source>
</evidence>
<protein>
    <recommendedName>
        <fullName evidence="10">Tyrosine recombinase XerC</fullName>
    </recommendedName>
</protein>
<dbReference type="InterPro" id="IPR004107">
    <property type="entry name" value="Integrase_SAM-like_N"/>
</dbReference>
<name>A0A9X2MFK9_9FIRM</name>
<feature type="active site" description="O-(3'-phospho-DNA)-tyrosine intermediate" evidence="10">
    <location>
        <position position="276"/>
    </location>
</feature>
<keyword evidence="4 10" id="KW-0132">Cell division</keyword>
<dbReference type="InterPro" id="IPR023009">
    <property type="entry name" value="Tyrosine_recombinase_XerC/XerD"/>
</dbReference>
<comment type="function">
    <text evidence="10">Site-specific tyrosine recombinase, which acts by catalyzing the cutting and rejoining of the recombining DNA molecules. The XerC-XerD complex is essential to convert dimers of the bacterial chromosome into monomers to permit their segregation at cell division. It also contributes to the segregational stability of plasmids.</text>
</comment>
<feature type="active site" evidence="10">
    <location>
        <position position="244"/>
    </location>
</feature>
<feature type="active site" evidence="10">
    <location>
        <position position="170"/>
    </location>
</feature>
<dbReference type="NCBIfam" id="TIGR02225">
    <property type="entry name" value="recomb_XerD"/>
    <property type="match status" value="1"/>
</dbReference>
<dbReference type="PROSITE" id="PS51900">
    <property type="entry name" value="CB"/>
    <property type="match status" value="1"/>
</dbReference>
<keyword evidence="3 10" id="KW-0963">Cytoplasm</keyword>
<reference evidence="13" key="1">
    <citation type="submission" date="2022-07" db="EMBL/GenBank/DDBJ databases">
        <title>Enhanced cultured diversity of the mouse gut microbiota enables custom-made synthetic communities.</title>
        <authorList>
            <person name="Afrizal A."/>
        </authorList>
    </citation>
    <scope>NUCLEOTIDE SEQUENCE</scope>
    <source>
        <strain evidence="13">DSM 29482</strain>
    </source>
</reference>
<dbReference type="GO" id="GO:0006313">
    <property type="term" value="P:DNA transposition"/>
    <property type="evidence" value="ECO:0007669"/>
    <property type="project" value="UniProtKB-UniRule"/>
</dbReference>
<organism evidence="13 14">
    <name type="scientific">Anaerosalibacter massiliensis</name>
    <dbReference type="NCBI Taxonomy" id="1347392"/>
    <lineage>
        <taxon>Bacteria</taxon>
        <taxon>Bacillati</taxon>
        <taxon>Bacillota</taxon>
        <taxon>Tissierellia</taxon>
        <taxon>Tissierellales</taxon>
        <taxon>Sporanaerobacteraceae</taxon>
        <taxon>Anaerosalibacter</taxon>
    </lineage>
</organism>
<evidence type="ECO:0000256" key="4">
    <source>
        <dbReference type="ARBA" id="ARBA00022618"/>
    </source>
</evidence>
<evidence type="ECO:0000259" key="12">
    <source>
        <dbReference type="PROSITE" id="PS51900"/>
    </source>
</evidence>
<dbReference type="SUPFAM" id="SSF56349">
    <property type="entry name" value="DNA breaking-rejoining enzymes"/>
    <property type="match status" value="1"/>
</dbReference>
<evidence type="ECO:0000259" key="11">
    <source>
        <dbReference type="PROSITE" id="PS51898"/>
    </source>
</evidence>
<dbReference type="InterPro" id="IPR010998">
    <property type="entry name" value="Integrase_recombinase_N"/>
</dbReference>
<evidence type="ECO:0000313" key="13">
    <source>
        <dbReference type="EMBL" id="MCR2042638.1"/>
    </source>
</evidence>
<dbReference type="InterPro" id="IPR002104">
    <property type="entry name" value="Integrase_catalytic"/>
</dbReference>
<comment type="caution">
    <text evidence="13">The sequence shown here is derived from an EMBL/GenBank/DDBJ whole genome shotgun (WGS) entry which is preliminary data.</text>
</comment>
<dbReference type="GO" id="GO:0005737">
    <property type="term" value="C:cytoplasm"/>
    <property type="evidence" value="ECO:0007669"/>
    <property type="project" value="UniProtKB-SubCell"/>
</dbReference>
<accession>A0A9X2MFK9</accession>
<feature type="active site" evidence="10">
    <location>
        <position position="267"/>
    </location>
</feature>
<comment type="subunit">
    <text evidence="10">Forms a cyclic heterotetrameric complex composed of two molecules of XerC and two molecules of XerD.</text>
</comment>
<dbReference type="PANTHER" id="PTHR30349">
    <property type="entry name" value="PHAGE INTEGRASE-RELATED"/>
    <property type="match status" value="1"/>
</dbReference>
<proteinExistence type="inferred from homology"/>
<comment type="similarity">
    <text evidence="10">Belongs to the 'phage' integrase family. XerC subfamily.</text>
</comment>
<gene>
    <name evidence="13" type="primary">xerD</name>
    <name evidence="10" type="synonym">xerC</name>
    <name evidence="13" type="ORF">NSA23_00775</name>
</gene>
<dbReference type="EMBL" id="JANJZL010000001">
    <property type="protein sequence ID" value="MCR2042638.1"/>
    <property type="molecule type" value="Genomic_DNA"/>
</dbReference>
<keyword evidence="5 10" id="KW-0159">Chromosome partition</keyword>
<evidence type="ECO:0000256" key="9">
    <source>
        <dbReference type="ARBA" id="ARBA00023306"/>
    </source>
</evidence>
<dbReference type="Gene3D" id="1.10.150.130">
    <property type="match status" value="1"/>
</dbReference>
<dbReference type="CDD" id="cd00798">
    <property type="entry name" value="INT_XerDC_C"/>
    <property type="match status" value="1"/>
</dbReference>
<dbReference type="GO" id="GO:0007059">
    <property type="term" value="P:chromosome segregation"/>
    <property type="evidence" value="ECO:0007669"/>
    <property type="project" value="UniProtKB-UniRule"/>
</dbReference>
<comment type="caution">
    <text evidence="10">Lacks conserved residue(s) required for the propagation of feature annotation.</text>
</comment>
<comment type="similarity">
    <text evidence="2">Belongs to the 'phage' integrase family. XerD subfamily.</text>
</comment>
<dbReference type="AlphaFoldDB" id="A0A9X2MFK9"/>
<dbReference type="OrthoDB" id="9801717at2"/>
<sequence length="296" mass="34481">MHNIIEQFLNYIKNERELSRNTQESYIRDLKQFNNYLSNYSSVDLVNVNKTIIITYLVYLQRDGKSASTISRKLASLRSFYQYLLNNGIIDIDPTHNLQAPKQERKVPDILTPKEVNIILAQPIPNSFKGSRDKAILELLYATGIKVSELVLLDIDNINFELSNVTLDKKANNTRMVPMGRTASTYLKKYINEYRMETLKDTEERALFINYQGKRLTRQGFWKIIRYYTRKTNINKKITPNTLRDSFAVHILQNGADLKSVQKILGHSDISTTQKYFFAINDEKLKEVYDKAHPRA</sequence>
<evidence type="ECO:0000256" key="2">
    <source>
        <dbReference type="ARBA" id="ARBA00010450"/>
    </source>
</evidence>
<dbReference type="Pfam" id="PF02899">
    <property type="entry name" value="Phage_int_SAM_1"/>
    <property type="match status" value="1"/>
</dbReference>
<evidence type="ECO:0000256" key="5">
    <source>
        <dbReference type="ARBA" id="ARBA00022829"/>
    </source>
</evidence>
<evidence type="ECO:0000256" key="10">
    <source>
        <dbReference type="HAMAP-Rule" id="MF_01808"/>
    </source>
</evidence>
<feature type="domain" description="Tyr recombinase" evidence="11">
    <location>
        <begin position="106"/>
        <end position="290"/>
    </location>
</feature>
<dbReference type="Gene3D" id="1.10.443.10">
    <property type="entry name" value="Intergrase catalytic core"/>
    <property type="match status" value="1"/>
</dbReference>
<dbReference type="InterPro" id="IPR050090">
    <property type="entry name" value="Tyrosine_recombinase_XerCD"/>
</dbReference>
<dbReference type="PANTHER" id="PTHR30349:SF81">
    <property type="entry name" value="TYROSINE RECOMBINASE XERC"/>
    <property type="match status" value="1"/>
</dbReference>
<dbReference type="GO" id="GO:0003677">
    <property type="term" value="F:DNA binding"/>
    <property type="evidence" value="ECO:0007669"/>
    <property type="project" value="UniProtKB-UniRule"/>
</dbReference>
<evidence type="ECO:0000256" key="3">
    <source>
        <dbReference type="ARBA" id="ARBA00022490"/>
    </source>
</evidence>
<dbReference type="Proteomes" id="UP001142078">
    <property type="component" value="Unassembled WGS sequence"/>
</dbReference>
<dbReference type="PROSITE" id="PS51898">
    <property type="entry name" value="TYR_RECOMBINASE"/>
    <property type="match status" value="1"/>
</dbReference>
<evidence type="ECO:0000256" key="8">
    <source>
        <dbReference type="ARBA" id="ARBA00023172"/>
    </source>
</evidence>
<dbReference type="NCBIfam" id="NF001399">
    <property type="entry name" value="PRK00283.1"/>
    <property type="match status" value="1"/>
</dbReference>
<evidence type="ECO:0000256" key="6">
    <source>
        <dbReference type="ARBA" id="ARBA00022908"/>
    </source>
</evidence>
<dbReference type="Pfam" id="PF00589">
    <property type="entry name" value="Phage_integrase"/>
    <property type="match status" value="1"/>
</dbReference>
<keyword evidence="14" id="KW-1185">Reference proteome</keyword>
<dbReference type="RefSeq" id="WP_042681950.1">
    <property type="nucleotide sequence ID" value="NZ_CABKTM010000043.1"/>
</dbReference>